<reference evidence="8" key="1">
    <citation type="journal article" date="2019" name="Int. J. Syst. Evol. Microbiol.">
        <title>The Global Catalogue of Microorganisms (GCM) 10K type strain sequencing project: providing services to taxonomists for standard genome sequencing and annotation.</title>
        <authorList>
            <consortium name="The Broad Institute Genomics Platform"/>
            <consortium name="The Broad Institute Genome Sequencing Center for Infectious Disease"/>
            <person name="Wu L."/>
            <person name="Ma J."/>
        </authorList>
    </citation>
    <scope>NUCLEOTIDE SEQUENCE [LARGE SCALE GENOMIC DNA]</scope>
    <source>
        <strain evidence="8">CGMCC 1.15180</strain>
    </source>
</reference>
<protein>
    <submittedName>
        <fullName evidence="7">MFS transporter</fullName>
    </submittedName>
</protein>
<evidence type="ECO:0000256" key="1">
    <source>
        <dbReference type="ARBA" id="ARBA00004651"/>
    </source>
</evidence>
<dbReference type="RefSeq" id="WP_063761744.1">
    <property type="nucleotide sequence ID" value="NZ_JBHSPX010000004.1"/>
</dbReference>
<evidence type="ECO:0000256" key="2">
    <source>
        <dbReference type="ARBA" id="ARBA00022475"/>
    </source>
</evidence>
<gene>
    <name evidence="7" type="ORF">ACFP4F_16425</name>
</gene>
<evidence type="ECO:0000256" key="3">
    <source>
        <dbReference type="ARBA" id="ARBA00022692"/>
    </source>
</evidence>
<evidence type="ECO:0000256" key="4">
    <source>
        <dbReference type="ARBA" id="ARBA00022989"/>
    </source>
</evidence>
<proteinExistence type="predicted"/>
<accession>A0ABW1MK77</accession>
<keyword evidence="8" id="KW-1185">Reference proteome</keyword>
<evidence type="ECO:0000256" key="5">
    <source>
        <dbReference type="ARBA" id="ARBA00023136"/>
    </source>
</evidence>
<dbReference type="PANTHER" id="PTHR23513:SF11">
    <property type="entry name" value="STAPHYLOFERRIN A TRANSPORTER"/>
    <property type="match status" value="1"/>
</dbReference>
<keyword evidence="3 6" id="KW-0812">Transmembrane</keyword>
<dbReference type="Pfam" id="PF07690">
    <property type="entry name" value="MFS_1"/>
    <property type="match status" value="1"/>
</dbReference>
<dbReference type="InterPro" id="IPR011701">
    <property type="entry name" value="MFS"/>
</dbReference>
<comment type="subcellular location">
    <subcellularLocation>
        <location evidence="1">Cell membrane</location>
        <topology evidence="1">Multi-pass membrane protein</topology>
    </subcellularLocation>
</comment>
<dbReference type="SUPFAM" id="SSF103473">
    <property type="entry name" value="MFS general substrate transporter"/>
    <property type="match status" value="1"/>
</dbReference>
<keyword evidence="4 6" id="KW-1133">Transmembrane helix</keyword>
<feature type="transmembrane region" description="Helical" evidence="6">
    <location>
        <begin position="130"/>
        <end position="154"/>
    </location>
</feature>
<keyword evidence="2" id="KW-1003">Cell membrane</keyword>
<feature type="transmembrane region" description="Helical" evidence="6">
    <location>
        <begin position="93"/>
        <end position="118"/>
    </location>
</feature>
<feature type="transmembrane region" description="Helical" evidence="6">
    <location>
        <begin position="66"/>
        <end position="87"/>
    </location>
</feature>
<feature type="transmembrane region" description="Helical" evidence="6">
    <location>
        <begin position="362"/>
        <end position="381"/>
    </location>
</feature>
<evidence type="ECO:0000313" key="7">
    <source>
        <dbReference type="EMBL" id="MFC6064123.1"/>
    </source>
</evidence>
<evidence type="ECO:0000313" key="8">
    <source>
        <dbReference type="Proteomes" id="UP001596139"/>
    </source>
</evidence>
<dbReference type="Gene3D" id="1.20.1250.20">
    <property type="entry name" value="MFS general substrate transporter like domains"/>
    <property type="match status" value="1"/>
</dbReference>
<dbReference type="PANTHER" id="PTHR23513">
    <property type="entry name" value="INTEGRAL MEMBRANE EFFLUX PROTEIN-RELATED"/>
    <property type="match status" value="1"/>
</dbReference>
<feature type="transmembrane region" description="Helical" evidence="6">
    <location>
        <begin position="246"/>
        <end position="263"/>
    </location>
</feature>
<feature type="transmembrane region" description="Helical" evidence="6">
    <location>
        <begin position="43"/>
        <end position="59"/>
    </location>
</feature>
<organism evidence="7 8">
    <name type="scientific">Streptomyces ochraceiscleroticus</name>
    <dbReference type="NCBI Taxonomy" id="47761"/>
    <lineage>
        <taxon>Bacteria</taxon>
        <taxon>Bacillati</taxon>
        <taxon>Actinomycetota</taxon>
        <taxon>Actinomycetes</taxon>
        <taxon>Kitasatosporales</taxon>
        <taxon>Streptomycetaceae</taxon>
        <taxon>Streptomyces</taxon>
    </lineage>
</organism>
<feature type="transmembrane region" description="Helical" evidence="6">
    <location>
        <begin position="213"/>
        <end position="234"/>
    </location>
</feature>
<keyword evidence="5 6" id="KW-0472">Membrane</keyword>
<sequence length="409" mass="40901">MKRYLMTAFGARLAEEGMAVALVLLAMQRTGSAAHGALLLTMWMAPHAVAAPLTGAVAARMRRPRLFYCSALTGFALAIGGLALTVGRAPTGLTLAIALLGGSCGPVVSGGLSSLVAVLAPDDTGRARAYALDAAVYNAASVTGPAVVSLLAGISSPATSTLALAVIAAGSATLTTVLPLHRTPEPHTTDSLPPLKSVANGGAAMWRVPELRAITVATSLAFVGVGGLTTTAVLLAERHGQPEAGGVLMTVFAVGALAGSLLLARRKPAFPPQRLVTYSLAGTGLTLIAAAALPSFTASALLFAAAGLFDGPLLSATLRIRADHAPPSVRTQVFTLGAGLKISAAACGAALTGAATALPAPVLLLIIAALQLCAAAAYIVMRARARVTPRSIVPGGPTPRAVGGWGRSE</sequence>
<dbReference type="InterPro" id="IPR036259">
    <property type="entry name" value="MFS_trans_sf"/>
</dbReference>
<evidence type="ECO:0000256" key="6">
    <source>
        <dbReference type="SAM" id="Phobius"/>
    </source>
</evidence>
<dbReference type="EMBL" id="JBHSPX010000004">
    <property type="protein sequence ID" value="MFC6064123.1"/>
    <property type="molecule type" value="Genomic_DNA"/>
</dbReference>
<name>A0ABW1MK77_9ACTN</name>
<feature type="transmembrane region" description="Helical" evidence="6">
    <location>
        <begin position="160"/>
        <end position="180"/>
    </location>
</feature>
<comment type="caution">
    <text evidence="7">The sequence shown here is derived from an EMBL/GenBank/DDBJ whole genome shotgun (WGS) entry which is preliminary data.</text>
</comment>
<dbReference type="Proteomes" id="UP001596139">
    <property type="component" value="Unassembled WGS sequence"/>
</dbReference>